<accession>A0A2P5CI76</accession>
<dbReference type="AlphaFoldDB" id="A0A2P5CI76"/>
<dbReference type="OrthoDB" id="1191567at2759"/>
<sequence length="54" mass="6117">SDHGPIVVDTEMENEKTASPFRFLDAWNKDPSCRAVIAEVWKLRVSGFKSFNSC</sequence>
<evidence type="ECO:0000313" key="1">
    <source>
        <dbReference type="EMBL" id="PON60738.1"/>
    </source>
</evidence>
<gene>
    <name evidence="1" type="ORF">TorRG33x02_284250</name>
</gene>
<name>A0A2P5CI76_TREOI</name>
<organism evidence="1 2">
    <name type="scientific">Trema orientale</name>
    <name type="common">Charcoal tree</name>
    <name type="synonym">Celtis orientalis</name>
    <dbReference type="NCBI Taxonomy" id="63057"/>
    <lineage>
        <taxon>Eukaryota</taxon>
        <taxon>Viridiplantae</taxon>
        <taxon>Streptophyta</taxon>
        <taxon>Embryophyta</taxon>
        <taxon>Tracheophyta</taxon>
        <taxon>Spermatophyta</taxon>
        <taxon>Magnoliopsida</taxon>
        <taxon>eudicotyledons</taxon>
        <taxon>Gunneridae</taxon>
        <taxon>Pentapetalae</taxon>
        <taxon>rosids</taxon>
        <taxon>fabids</taxon>
        <taxon>Rosales</taxon>
        <taxon>Cannabaceae</taxon>
        <taxon>Trema</taxon>
    </lineage>
</organism>
<evidence type="ECO:0000313" key="2">
    <source>
        <dbReference type="Proteomes" id="UP000237000"/>
    </source>
</evidence>
<proteinExistence type="predicted"/>
<keyword evidence="2" id="KW-1185">Reference proteome</keyword>
<dbReference type="Proteomes" id="UP000237000">
    <property type="component" value="Unassembled WGS sequence"/>
</dbReference>
<feature type="non-terminal residue" evidence="1">
    <location>
        <position position="1"/>
    </location>
</feature>
<dbReference type="InParanoid" id="A0A2P5CI76"/>
<comment type="caution">
    <text evidence="1">The sequence shown here is derived from an EMBL/GenBank/DDBJ whole genome shotgun (WGS) entry which is preliminary data.</text>
</comment>
<reference evidence="2" key="1">
    <citation type="submission" date="2016-06" db="EMBL/GenBank/DDBJ databases">
        <title>Parallel loss of symbiosis genes in relatives of nitrogen-fixing non-legume Parasponia.</title>
        <authorList>
            <person name="Van Velzen R."/>
            <person name="Holmer R."/>
            <person name="Bu F."/>
            <person name="Rutten L."/>
            <person name="Van Zeijl A."/>
            <person name="Liu W."/>
            <person name="Santuari L."/>
            <person name="Cao Q."/>
            <person name="Sharma T."/>
            <person name="Shen D."/>
            <person name="Roswanjaya Y."/>
            <person name="Wardhani T."/>
            <person name="Kalhor M.S."/>
            <person name="Jansen J."/>
            <person name="Van den Hoogen J."/>
            <person name="Gungor B."/>
            <person name="Hartog M."/>
            <person name="Hontelez J."/>
            <person name="Verver J."/>
            <person name="Yang W.-C."/>
            <person name="Schijlen E."/>
            <person name="Repin R."/>
            <person name="Schilthuizen M."/>
            <person name="Schranz E."/>
            <person name="Heidstra R."/>
            <person name="Miyata K."/>
            <person name="Fedorova E."/>
            <person name="Kohlen W."/>
            <person name="Bisseling T."/>
            <person name="Smit S."/>
            <person name="Geurts R."/>
        </authorList>
    </citation>
    <scope>NUCLEOTIDE SEQUENCE [LARGE SCALE GENOMIC DNA]</scope>
    <source>
        <strain evidence="2">cv. RG33-2</strain>
    </source>
</reference>
<protein>
    <submittedName>
        <fullName evidence="1">Uncharacterized protein</fullName>
    </submittedName>
</protein>
<dbReference type="EMBL" id="JXTC01000362">
    <property type="protein sequence ID" value="PON60738.1"/>
    <property type="molecule type" value="Genomic_DNA"/>
</dbReference>